<dbReference type="RefSeq" id="WP_405322913.1">
    <property type="nucleotide sequence ID" value="NZ_JAZGZR010000025.1"/>
</dbReference>
<name>A0ABW8PQM5_9FLAO</name>
<evidence type="ECO:0000313" key="3">
    <source>
        <dbReference type="Proteomes" id="UP001621813"/>
    </source>
</evidence>
<protein>
    <submittedName>
        <fullName evidence="2">IS982 family transposase</fullName>
    </submittedName>
</protein>
<accession>A0ABW8PQM5</accession>
<reference evidence="2 3" key="1">
    <citation type="submission" date="2024-02" db="EMBL/GenBank/DDBJ databases">
        <title>Comparative Genomic Analysis of Flavobacterium Species Causing Columnaris Disease of Freshwater Fish in Thailand: Insights into Virulence and Resistance Mechanisms.</title>
        <authorList>
            <person name="Nguyen D."/>
            <person name="Chokmangmeepisarn P."/>
            <person name="Khianchaikhan K."/>
            <person name="Morishita M."/>
            <person name="Bunnoy A."/>
            <person name="Rodkhum C."/>
        </authorList>
    </citation>
    <scope>NUCLEOTIDE SEQUENCE [LARGE SCALE GENOMIC DNA]</scope>
    <source>
        <strain evidence="2 3">KCRT2007</strain>
    </source>
</reference>
<evidence type="ECO:0000259" key="1">
    <source>
        <dbReference type="Pfam" id="PF01609"/>
    </source>
</evidence>
<evidence type="ECO:0000313" key="2">
    <source>
        <dbReference type="EMBL" id="MFK7050283.1"/>
    </source>
</evidence>
<proteinExistence type="predicted"/>
<feature type="domain" description="Transposase IS4-like" evidence="1">
    <location>
        <begin position="106"/>
        <end position="264"/>
    </location>
</feature>
<comment type="caution">
    <text evidence="2">The sequence shown here is derived from an EMBL/GenBank/DDBJ whole genome shotgun (WGS) entry which is preliminary data.</text>
</comment>
<dbReference type="EMBL" id="JAZGZR010000025">
    <property type="protein sequence ID" value="MFK7050283.1"/>
    <property type="molecule type" value="Genomic_DNA"/>
</dbReference>
<dbReference type="Pfam" id="PF01609">
    <property type="entry name" value="DDE_Tnp_1"/>
    <property type="match status" value="1"/>
</dbReference>
<sequence>MLSKDKIISIFCLIDDILHGIDHKEDIRRRVSDSDSEIILAAILSSTSFYGNHCSAIRFVKQYGFIPEMVDASRFNRRLHKIANLLYELFEIVSFYFKEFCCEMQYIIDSFPVPVCNNMRIMNCKILKEEKYRGYTASMGNYFYGIKVQLLTTKDGIPIAFHFTPRKTGDAKAIGKMIDKLPVKASLYGDSAYTDYAIEDIALERKCISLKIQRKSNAKRIDTLEQKNEKLKMRKRIETTIRDIKKMFSRTIHAVTLEGFLIKLTLFVFGLQLNKIIN</sequence>
<organism evidence="2 3">
    <name type="scientific">Flavobacterium davisii</name>
    <dbReference type="NCBI Taxonomy" id="2906077"/>
    <lineage>
        <taxon>Bacteria</taxon>
        <taxon>Pseudomonadati</taxon>
        <taxon>Bacteroidota</taxon>
        <taxon>Flavobacteriia</taxon>
        <taxon>Flavobacteriales</taxon>
        <taxon>Flavobacteriaceae</taxon>
        <taxon>Flavobacterium</taxon>
    </lineage>
</organism>
<dbReference type="Proteomes" id="UP001621813">
    <property type="component" value="Unassembled WGS sequence"/>
</dbReference>
<keyword evidence="3" id="KW-1185">Reference proteome</keyword>
<gene>
    <name evidence="2" type="ORF">V3Q77_10355</name>
</gene>
<dbReference type="NCBIfam" id="NF033520">
    <property type="entry name" value="transpos_IS982"/>
    <property type="match status" value="1"/>
</dbReference>
<dbReference type="InterPro" id="IPR002559">
    <property type="entry name" value="Transposase_11"/>
</dbReference>